<comment type="caution">
    <text evidence="3">The sequence shown here is derived from an EMBL/GenBank/DDBJ whole genome shotgun (WGS) entry which is preliminary data.</text>
</comment>
<dbReference type="Proteomes" id="UP000217199">
    <property type="component" value="Unassembled WGS sequence"/>
</dbReference>
<evidence type="ECO:0000259" key="2">
    <source>
        <dbReference type="Pfam" id="PF20151"/>
    </source>
</evidence>
<name>A0A286U8V3_9AGAM</name>
<gene>
    <name evidence="3" type="ORF">PNOK_0881700</name>
</gene>
<dbReference type="InParanoid" id="A0A286U8V3"/>
<keyword evidence="1" id="KW-1133">Transmembrane helix</keyword>
<dbReference type="EMBL" id="NBII01000009">
    <property type="protein sequence ID" value="PAV15959.1"/>
    <property type="molecule type" value="Genomic_DNA"/>
</dbReference>
<protein>
    <recommendedName>
        <fullName evidence="2">DUF6533 domain-containing protein</fullName>
    </recommendedName>
</protein>
<sequence>MSEILSSLFKNFSAAQTISKSIQVCTATIFFFNCASHINDEIVYIWKMPWTRGKILYLLARYSGALFLITAIILDYPILWEEVGHTLDDGEPLLVKSKGQCLGGYFFVAAGSVIILLTERFTLAYLATPADLCISKECISPTFTLPFELVVSCSVASSTIIPIGWFCSFIVELIFLFLVIHKTRQLKKMDGDYNLANDRAGVYNRNIMGLMVRDSKKYFLMIFIVFFIATCTTIILLVLNATTNQIAAFSLFILGAQRNSALTIVIACITILAPKLFLNIRIEYYGPVGVLTKTLDVDLSWDVALPTMHPQEDGSDLREDLEVATDLS</sequence>
<keyword evidence="1" id="KW-0472">Membrane</keyword>
<evidence type="ECO:0000256" key="1">
    <source>
        <dbReference type="SAM" id="Phobius"/>
    </source>
</evidence>
<accession>A0A286U8V3</accession>
<evidence type="ECO:0000313" key="3">
    <source>
        <dbReference type="EMBL" id="PAV15959.1"/>
    </source>
</evidence>
<dbReference type="Pfam" id="PF20151">
    <property type="entry name" value="DUF6533"/>
    <property type="match status" value="1"/>
</dbReference>
<feature type="transmembrane region" description="Helical" evidence="1">
    <location>
        <begin position="102"/>
        <end position="126"/>
    </location>
</feature>
<feature type="transmembrane region" description="Helical" evidence="1">
    <location>
        <begin position="218"/>
        <end position="239"/>
    </location>
</feature>
<proteinExistence type="predicted"/>
<dbReference type="OrthoDB" id="3266361at2759"/>
<organism evidence="3 4">
    <name type="scientific">Pyrrhoderma noxium</name>
    <dbReference type="NCBI Taxonomy" id="2282107"/>
    <lineage>
        <taxon>Eukaryota</taxon>
        <taxon>Fungi</taxon>
        <taxon>Dikarya</taxon>
        <taxon>Basidiomycota</taxon>
        <taxon>Agaricomycotina</taxon>
        <taxon>Agaricomycetes</taxon>
        <taxon>Hymenochaetales</taxon>
        <taxon>Hymenochaetaceae</taxon>
        <taxon>Pyrrhoderma</taxon>
    </lineage>
</organism>
<feature type="transmembrane region" description="Helical" evidence="1">
    <location>
        <begin position="55"/>
        <end position="74"/>
    </location>
</feature>
<evidence type="ECO:0000313" key="4">
    <source>
        <dbReference type="Proteomes" id="UP000217199"/>
    </source>
</evidence>
<keyword evidence="4" id="KW-1185">Reference proteome</keyword>
<keyword evidence="1" id="KW-0812">Transmembrane</keyword>
<dbReference type="AlphaFoldDB" id="A0A286U8V3"/>
<dbReference type="InterPro" id="IPR045340">
    <property type="entry name" value="DUF6533"/>
</dbReference>
<feature type="transmembrane region" description="Helical" evidence="1">
    <location>
        <begin position="163"/>
        <end position="180"/>
    </location>
</feature>
<feature type="domain" description="DUF6533" evidence="2">
    <location>
        <begin position="22"/>
        <end position="64"/>
    </location>
</feature>
<reference evidence="3 4" key="1">
    <citation type="journal article" date="2017" name="Mol. Ecol.">
        <title>Comparative and population genomic landscape of Phellinus noxius: A hypervariable fungus causing root rot in trees.</title>
        <authorList>
            <person name="Chung C.L."/>
            <person name="Lee T.J."/>
            <person name="Akiba M."/>
            <person name="Lee H.H."/>
            <person name="Kuo T.H."/>
            <person name="Liu D."/>
            <person name="Ke H.M."/>
            <person name="Yokoi T."/>
            <person name="Roa M.B."/>
            <person name="Lu M.J."/>
            <person name="Chang Y.Y."/>
            <person name="Ann P.J."/>
            <person name="Tsai J.N."/>
            <person name="Chen C.Y."/>
            <person name="Tzean S.S."/>
            <person name="Ota Y."/>
            <person name="Hattori T."/>
            <person name="Sahashi N."/>
            <person name="Liou R.F."/>
            <person name="Kikuchi T."/>
            <person name="Tsai I.J."/>
        </authorList>
    </citation>
    <scope>NUCLEOTIDE SEQUENCE [LARGE SCALE GENOMIC DNA]</scope>
    <source>
        <strain evidence="3 4">FFPRI411160</strain>
    </source>
</reference>
<feature type="transmembrane region" description="Helical" evidence="1">
    <location>
        <begin position="259"/>
        <end position="278"/>
    </location>
</feature>